<dbReference type="AlphaFoldDB" id="A0A2N2F3I6"/>
<feature type="active site" description="Acyl-ester intermediate" evidence="7">
    <location>
        <position position="139"/>
    </location>
</feature>
<dbReference type="GO" id="GO:0008360">
    <property type="term" value="P:regulation of cell shape"/>
    <property type="evidence" value="ECO:0007669"/>
    <property type="project" value="UniProtKB-KW"/>
</dbReference>
<keyword evidence="10" id="KW-1133">Transmembrane helix</keyword>
<evidence type="ECO:0000256" key="10">
    <source>
        <dbReference type="SAM" id="Phobius"/>
    </source>
</evidence>
<feature type="domain" description="Peptidase S11 D-alanyl-D-alanine carboxypeptidase A N-terminal" evidence="11">
    <location>
        <begin position="106"/>
        <end position="335"/>
    </location>
</feature>
<dbReference type="SUPFAM" id="SSF56601">
    <property type="entry name" value="beta-lactamase/transpeptidase-like"/>
    <property type="match status" value="1"/>
</dbReference>
<feature type="active site" evidence="7">
    <location>
        <position position="195"/>
    </location>
</feature>
<dbReference type="EMBL" id="PHAO01000001">
    <property type="protein sequence ID" value="PKN02713.1"/>
    <property type="molecule type" value="Genomic_DNA"/>
</dbReference>
<evidence type="ECO:0000313" key="12">
    <source>
        <dbReference type="EMBL" id="PKN02713.1"/>
    </source>
</evidence>
<dbReference type="PANTHER" id="PTHR21581">
    <property type="entry name" value="D-ALANYL-D-ALANINE CARBOXYPEPTIDASE"/>
    <property type="match status" value="1"/>
</dbReference>
<dbReference type="PRINTS" id="PR00725">
    <property type="entry name" value="DADACBPTASE1"/>
</dbReference>
<dbReference type="PANTHER" id="PTHR21581:SF6">
    <property type="entry name" value="TRAFFICKING PROTEIN PARTICLE COMPLEX SUBUNIT 12"/>
    <property type="match status" value="1"/>
</dbReference>
<evidence type="ECO:0000256" key="1">
    <source>
        <dbReference type="ARBA" id="ARBA00007164"/>
    </source>
</evidence>
<dbReference type="GO" id="GO:0009002">
    <property type="term" value="F:serine-type D-Ala-D-Ala carboxypeptidase activity"/>
    <property type="evidence" value="ECO:0007669"/>
    <property type="project" value="InterPro"/>
</dbReference>
<dbReference type="Pfam" id="PF00768">
    <property type="entry name" value="Peptidase_S11"/>
    <property type="match status" value="1"/>
</dbReference>
<feature type="binding site" evidence="8">
    <location>
        <position position="305"/>
    </location>
    <ligand>
        <name>substrate</name>
    </ligand>
</feature>
<dbReference type="InterPro" id="IPR018044">
    <property type="entry name" value="Peptidase_S11"/>
</dbReference>
<evidence type="ECO:0000259" key="11">
    <source>
        <dbReference type="Pfam" id="PF00768"/>
    </source>
</evidence>
<dbReference type="InterPro" id="IPR001967">
    <property type="entry name" value="Peptidase_S11_N"/>
</dbReference>
<dbReference type="GO" id="GO:0071555">
    <property type="term" value="P:cell wall organization"/>
    <property type="evidence" value="ECO:0007669"/>
    <property type="project" value="UniProtKB-KW"/>
</dbReference>
<sequence>MSNTLLTVNREKVLPDERYDEKLFKQAYKAGLEAKELEKKNSKKKKLFKISVILFSFLLVLGIVSSFFLFKKEKLEYIEAQEENKQVSFYEIQDDIEILPLTLNISANNISAQSALVFDSRNGSFIFEKNIDERRPIASITKLLSVIVALETFKLDDTVEVSLENIPENLDWKLELQEGDIIKVDALLKSMLLSSFNDTAYILANAYPNGGYSGFVKAMNNKAKVLRMEDSMFSNPAGLDNEKNYSTARDVGKLVAATLNYEYILDITSKASANISWNSGDELKSKIIYTTNQLYGVNPYSKGLKTGITKDAKQCFVGYFVYPSKGEIITVVLGSEDRFTDTQNLERLSRQVLERK</sequence>
<evidence type="ECO:0000256" key="4">
    <source>
        <dbReference type="ARBA" id="ARBA00022960"/>
    </source>
</evidence>
<evidence type="ECO:0000313" key="13">
    <source>
        <dbReference type="Proteomes" id="UP000233417"/>
    </source>
</evidence>
<keyword evidence="2" id="KW-0732">Signal</keyword>
<dbReference type="GO" id="GO:0009252">
    <property type="term" value="P:peptidoglycan biosynthetic process"/>
    <property type="evidence" value="ECO:0007669"/>
    <property type="project" value="UniProtKB-KW"/>
</dbReference>
<keyword evidence="4" id="KW-0133">Cell shape</keyword>
<dbReference type="Proteomes" id="UP000233417">
    <property type="component" value="Unassembled WGS sequence"/>
</dbReference>
<accession>A0A2N2F3I6</accession>
<reference evidence="12 13" key="1">
    <citation type="journal article" date="2017" name="ISME J.">
        <title>Potential for microbial H2 and metal transformations associated with novel bacteria and archaea in deep terrestrial subsurface sediments.</title>
        <authorList>
            <person name="Hernsdorf A.W."/>
            <person name="Amano Y."/>
            <person name="Miyakawa K."/>
            <person name="Ise K."/>
            <person name="Suzuki Y."/>
            <person name="Anantharaman K."/>
            <person name="Probst A."/>
            <person name="Burstein D."/>
            <person name="Thomas B.C."/>
            <person name="Banfield J.F."/>
        </authorList>
    </citation>
    <scope>NUCLEOTIDE SEQUENCE [LARGE SCALE GENOMIC DNA]</scope>
    <source>
        <strain evidence="12">HGW-Dojkabacteria-1</strain>
    </source>
</reference>
<evidence type="ECO:0000256" key="8">
    <source>
        <dbReference type="PIRSR" id="PIRSR618044-2"/>
    </source>
</evidence>
<keyword evidence="5" id="KW-0573">Peptidoglycan synthesis</keyword>
<dbReference type="Gene3D" id="3.40.710.10">
    <property type="entry name" value="DD-peptidase/beta-lactamase superfamily"/>
    <property type="match status" value="1"/>
</dbReference>
<evidence type="ECO:0000256" key="9">
    <source>
        <dbReference type="RuleBase" id="RU004016"/>
    </source>
</evidence>
<feature type="active site" description="Proton acceptor" evidence="7">
    <location>
        <position position="142"/>
    </location>
</feature>
<evidence type="ECO:0000256" key="5">
    <source>
        <dbReference type="ARBA" id="ARBA00022984"/>
    </source>
</evidence>
<evidence type="ECO:0000256" key="2">
    <source>
        <dbReference type="ARBA" id="ARBA00022729"/>
    </source>
</evidence>
<keyword evidence="10" id="KW-0472">Membrane</keyword>
<keyword evidence="6" id="KW-0961">Cell wall biogenesis/degradation</keyword>
<keyword evidence="3" id="KW-0378">Hydrolase</keyword>
<evidence type="ECO:0000256" key="3">
    <source>
        <dbReference type="ARBA" id="ARBA00022801"/>
    </source>
</evidence>
<dbReference type="GO" id="GO:0006508">
    <property type="term" value="P:proteolysis"/>
    <property type="evidence" value="ECO:0007669"/>
    <property type="project" value="InterPro"/>
</dbReference>
<comment type="similarity">
    <text evidence="1 9">Belongs to the peptidase S11 family.</text>
</comment>
<name>A0A2N2F3I6_9BACT</name>
<evidence type="ECO:0000256" key="7">
    <source>
        <dbReference type="PIRSR" id="PIRSR618044-1"/>
    </source>
</evidence>
<proteinExistence type="inferred from homology"/>
<keyword evidence="10" id="KW-0812">Transmembrane</keyword>
<dbReference type="InterPro" id="IPR012338">
    <property type="entry name" value="Beta-lactam/transpept-like"/>
</dbReference>
<evidence type="ECO:0000256" key="6">
    <source>
        <dbReference type="ARBA" id="ARBA00023316"/>
    </source>
</evidence>
<organism evidence="12 13">
    <name type="scientific">Candidatus Dojkabacteria bacterium HGW-Dojkabacteria-1</name>
    <dbReference type="NCBI Taxonomy" id="2013761"/>
    <lineage>
        <taxon>Bacteria</taxon>
        <taxon>Candidatus Dojkabacteria</taxon>
    </lineage>
</organism>
<protein>
    <recommendedName>
        <fullName evidence="11">Peptidase S11 D-alanyl-D-alanine carboxypeptidase A N-terminal domain-containing protein</fullName>
    </recommendedName>
</protein>
<feature type="transmembrane region" description="Helical" evidence="10">
    <location>
        <begin position="47"/>
        <end position="70"/>
    </location>
</feature>
<gene>
    <name evidence="12" type="ORF">CVU76_01610</name>
</gene>
<comment type="caution">
    <text evidence="12">The sequence shown here is derived from an EMBL/GenBank/DDBJ whole genome shotgun (WGS) entry which is preliminary data.</text>
</comment>